<evidence type="ECO:0000313" key="1">
    <source>
        <dbReference type="EMBL" id="KAK3776018.1"/>
    </source>
</evidence>
<organism evidence="1 2">
    <name type="scientific">Elysia crispata</name>
    <name type="common">lettuce slug</name>
    <dbReference type="NCBI Taxonomy" id="231223"/>
    <lineage>
        <taxon>Eukaryota</taxon>
        <taxon>Metazoa</taxon>
        <taxon>Spiralia</taxon>
        <taxon>Lophotrochozoa</taxon>
        <taxon>Mollusca</taxon>
        <taxon>Gastropoda</taxon>
        <taxon>Heterobranchia</taxon>
        <taxon>Euthyneura</taxon>
        <taxon>Panpulmonata</taxon>
        <taxon>Sacoglossa</taxon>
        <taxon>Placobranchoidea</taxon>
        <taxon>Plakobranchidae</taxon>
        <taxon>Elysia</taxon>
    </lineage>
</organism>
<protein>
    <submittedName>
        <fullName evidence="1">Uncharacterized protein</fullName>
    </submittedName>
</protein>
<evidence type="ECO:0000313" key="2">
    <source>
        <dbReference type="Proteomes" id="UP001283361"/>
    </source>
</evidence>
<sequence length="78" mass="8241">MEKAKVLDLMTPSYLVEMSVISAAVFTVCAKACTIVPETSLISLSAAAIGRIRVVLAPMSALIPHAHASHFLSFISPD</sequence>
<proteinExistence type="predicted"/>
<comment type="caution">
    <text evidence="1">The sequence shown here is derived from an EMBL/GenBank/DDBJ whole genome shotgun (WGS) entry which is preliminary data.</text>
</comment>
<dbReference type="AlphaFoldDB" id="A0AAE0ZUQ1"/>
<dbReference type="EMBL" id="JAWDGP010003252">
    <property type="protein sequence ID" value="KAK3776018.1"/>
    <property type="molecule type" value="Genomic_DNA"/>
</dbReference>
<gene>
    <name evidence="1" type="ORF">RRG08_044402</name>
</gene>
<accession>A0AAE0ZUQ1</accession>
<name>A0AAE0ZUQ1_9GAST</name>
<dbReference type="Proteomes" id="UP001283361">
    <property type="component" value="Unassembled WGS sequence"/>
</dbReference>
<reference evidence="1" key="1">
    <citation type="journal article" date="2023" name="G3 (Bethesda)">
        <title>A reference genome for the long-term kleptoplast-retaining sea slug Elysia crispata morphotype clarki.</title>
        <authorList>
            <person name="Eastman K.E."/>
            <person name="Pendleton A.L."/>
            <person name="Shaikh M.A."/>
            <person name="Suttiyut T."/>
            <person name="Ogas R."/>
            <person name="Tomko P."/>
            <person name="Gavelis G."/>
            <person name="Widhalm J.R."/>
            <person name="Wisecaver J.H."/>
        </authorList>
    </citation>
    <scope>NUCLEOTIDE SEQUENCE</scope>
    <source>
        <strain evidence="1">ECLA1</strain>
    </source>
</reference>
<keyword evidence="2" id="KW-1185">Reference proteome</keyword>